<evidence type="ECO:0000313" key="1">
    <source>
        <dbReference type="EMBL" id="KAJ9694517.1"/>
    </source>
</evidence>
<protein>
    <submittedName>
        <fullName evidence="1">Uncharacterized protein</fullName>
    </submittedName>
</protein>
<dbReference type="Proteomes" id="UP001168098">
    <property type="component" value="Unassembled WGS sequence"/>
</dbReference>
<sequence>MLSSFRLDQGELSSNFRLKQTREHSTPGSHCLDNVVSALLPRKSPRPCREAPVVVKFKV</sequence>
<accession>A0AA38ZSQ5</accession>
<reference evidence="1 2" key="1">
    <citation type="journal article" date="2023" name="BMC Biotechnol.">
        <title>Vitis rotundifolia cv Carlos genome sequencing.</title>
        <authorList>
            <person name="Huff M."/>
            <person name="Hulse-Kemp A."/>
            <person name="Scheffler B."/>
            <person name="Youngblood R."/>
            <person name="Simpson S."/>
            <person name="Babiker E."/>
            <person name="Staton M."/>
        </authorList>
    </citation>
    <scope>NUCLEOTIDE SEQUENCE [LARGE SCALE GENOMIC DNA]</scope>
    <source>
        <tissue evidence="1">Leaf</tissue>
    </source>
</reference>
<gene>
    <name evidence="1" type="ORF">PVL29_010150</name>
</gene>
<comment type="caution">
    <text evidence="1">The sequence shown here is derived from an EMBL/GenBank/DDBJ whole genome shotgun (WGS) entry which is preliminary data.</text>
</comment>
<evidence type="ECO:0000313" key="2">
    <source>
        <dbReference type="Proteomes" id="UP001168098"/>
    </source>
</evidence>
<dbReference type="AlphaFoldDB" id="A0AA38ZSQ5"/>
<name>A0AA38ZSQ5_VITRO</name>
<organism evidence="1 2">
    <name type="scientific">Vitis rotundifolia</name>
    <name type="common">Muscadine grape</name>
    <dbReference type="NCBI Taxonomy" id="103349"/>
    <lineage>
        <taxon>Eukaryota</taxon>
        <taxon>Viridiplantae</taxon>
        <taxon>Streptophyta</taxon>
        <taxon>Embryophyta</taxon>
        <taxon>Tracheophyta</taxon>
        <taxon>Spermatophyta</taxon>
        <taxon>Magnoliopsida</taxon>
        <taxon>eudicotyledons</taxon>
        <taxon>Gunneridae</taxon>
        <taxon>Pentapetalae</taxon>
        <taxon>rosids</taxon>
        <taxon>Vitales</taxon>
        <taxon>Vitaceae</taxon>
        <taxon>Viteae</taxon>
        <taxon>Vitis</taxon>
    </lineage>
</organism>
<dbReference type="EMBL" id="JARBHA010000008">
    <property type="protein sequence ID" value="KAJ9694517.1"/>
    <property type="molecule type" value="Genomic_DNA"/>
</dbReference>
<proteinExistence type="predicted"/>
<keyword evidence="2" id="KW-1185">Reference proteome</keyword>